<feature type="domain" description="Thyroglobulin type-1" evidence="17">
    <location>
        <begin position="15"/>
        <end position="76"/>
    </location>
</feature>
<organism evidence="18 19">
    <name type="scientific">Scleropages formosus</name>
    <name type="common">Asian bonytongue</name>
    <name type="synonym">Osteoglossum formosum</name>
    <dbReference type="NCBI Taxonomy" id="113540"/>
    <lineage>
        <taxon>Eukaryota</taxon>
        <taxon>Metazoa</taxon>
        <taxon>Chordata</taxon>
        <taxon>Craniata</taxon>
        <taxon>Vertebrata</taxon>
        <taxon>Euteleostomi</taxon>
        <taxon>Actinopterygii</taxon>
        <taxon>Neopterygii</taxon>
        <taxon>Teleostei</taxon>
        <taxon>Osteoglossocephala</taxon>
        <taxon>Osteoglossomorpha</taxon>
        <taxon>Osteoglossiformes</taxon>
        <taxon>Osteoglossidae</taxon>
        <taxon>Scleropages</taxon>
    </lineage>
</organism>
<evidence type="ECO:0000256" key="13">
    <source>
        <dbReference type="ARBA" id="ARBA00023180"/>
    </source>
</evidence>
<feature type="domain" description="Thyroglobulin type-1" evidence="17">
    <location>
        <begin position="278"/>
        <end position="338"/>
    </location>
</feature>
<keyword evidence="6" id="KW-0765">Sulfation</keyword>
<feature type="compositionally biased region" description="Polar residues" evidence="16">
    <location>
        <begin position="2680"/>
        <end position="2700"/>
    </location>
</feature>
<dbReference type="PROSITE" id="PS51162">
    <property type="entry name" value="THYROGLOBULIN_1_2"/>
    <property type="match status" value="8"/>
</dbReference>
<dbReference type="Pfam" id="PF00086">
    <property type="entry name" value="Thyroglobulin_1"/>
    <property type="match status" value="8"/>
</dbReference>
<name>A0A8C9SSJ6_SCLFO</name>
<evidence type="ECO:0000256" key="1">
    <source>
        <dbReference type="ARBA" id="ARBA00004613"/>
    </source>
</evidence>
<feature type="disulfide bond" evidence="15">
    <location>
        <begin position="318"/>
        <end position="338"/>
    </location>
</feature>
<feature type="disulfide bond" evidence="15">
    <location>
        <begin position="56"/>
        <end position="76"/>
    </location>
</feature>
<dbReference type="GO" id="GO:0005179">
    <property type="term" value="F:hormone activity"/>
    <property type="evidence" value="ECO:0007669"/>
    <property type="project" value="UniProtKB-KW"/>
</dbReference>
<evidence type="ECO:0000256" key="3">
    <source>
        <dbReference type="ARBA" id="ARBA00017326"/>
    </source>
</evidence>
<evidence type="ECO:0000256" key="14">
    <source>
        <dbReference type="ARBA" id="ARBA00046595"/>
    </source>
</evidence>
<evidence type="ECO:0000313" key="18">
    <source>
        <dbReference type="Ensembl" id="ENSSFOP00015040863.1"/>
    </source>
</evidence>
<dbReference type="GO" id="GO:0042446">
    <property type="term" value="P:hormone biosynthetic process"/>
    <property type="evidence" value="ECO:0007669"/>
    <property type="project" value="UniProtKB-KW"/>
</dbReference>
<proteinExistence type="inferred from homology"/>
<evidence type="ECO:0000256" key="7">
    <source>
        <dbReference type="ARBA" id="ARBA00022653"/>
    </source>
</evidence>
<comment type="caution">
    <text evidence="15">Lacks conserved residue(s) required for the propagation of feature annotation.</text>
</comment>
<dbReference type="GeneTree" id="ENSGT00940000159300"/>
<reference evidence="18" key="3">
    <citation type="submission" date="2025-09" db="UniProtKB">
        <authorList>
            <consortium name="Ensembl"/>
        </authorList>
    </citation>
    <scope>IDENTIFICATION</scope>
</reference>
<feature type="domain" description="Thyroglobulin type-1" evidence="17">
    <location>
        <begin position="1065"/>
        <end position="1117"/>
    </location>
</feature>
<dbReference type="SUPFAM" id="SSF57610">
    <property type="entry name" value="Thyroglobulin type-1 domain"/>
    <property type="match status" value="10"/>
</dbReference>
<keyword evidence="7" id="KW-0405">Iodination</keyword>
<dbReference type="InterPro" id="IPR002018">
    <property type="entry name" value="CarbesteraseB"/>
</dbReference>
<feature type="domain" description="Thyroglobulin type-1" evidence="17">
    <location>
        <begin position="77"/>
        <end position="144"/>
    </location>
</feature>
<dbReference type="InterPro" id="IPR029058">
    <property type="entry name" value="AB_hydrolase_fold"/>
</dbReference>
<dbReference type="PROSITE" id="PS00484">
    <property type="entry name" value="THYROGLOBULIN_1_1"/>
    <property type="match status" value="3"/>
</dbReference>
<dbReference type="GO" id="GO:0006590">
    <property type="term" value="P:thyroid hormone generation"/>
    <property type="evidence" value="ECO:0007669"/>
    <property type="project" value="TreeGrafter"/>
</dbReference>
<dbReference type="SMART" id="SM01411">
    <property type="entry name" value="Ephrin_rec_like"/>
    <property type="match status" value="1"/>
</dbReference>
<dbReference type="SUPFAM" id="SSF53474">
    <property type="entry name" value="alpha/beta-Hydrolases"/>
    <property type="match status" value="1"/>
</dbReference>
<evidence type="ECO:0000256" key="16">
    <source>
        <dbReference type="SAM" id="MobiDB-lite"/>
    </source>
</evidence>
<keyword evidence="13" id="KW-0325">Glycoprotein</keyword>
<keyword evidence="11" id="KW-0795">Thyroid hormone</keyword>
<evidence type="ECO:0000256" key="11">
    <source>
        <dbReference type="ARBA" id="ARBA00022920"/>
    </source>
</evidence>
<accession>A0A8C9SSJ6</accession>
<sequence>QHLYLLGYQLESETLSACELLRVDGASGQQEHVAQCAEDGRFRHVQCSRGGDECWCVNAVGVEIPGSRQKGSAVHCLTPCQLRRQQVLLSGEDAAQVPLCSDSGGYRPIQCDRTLGQCWCVDQDGEEIYGTRQNGEFSRCPGSCEIQERRLLHGAGQNSPPQCSADGGFLPVQCKFINTTDMREVDLLLTFNRSPELFQTFSGFRRLFPEISSYCFCADSLGREMPNTGVELLLDEVYDTAFSGTQSGLSFSQSNIYRVLQRRFLALQLAISGKFRCPSRCESERSSSLKAGNVFVPTCDADGTYKPVQCQPGGQCWCVDSSGSEVLGTRRRGGPPNCSEGCPSERRQALSRIFLGPSDDLSPLDMFSGKQADRERDPIPLSLCSPEVQELLAKSGLLRSVPQTEQFDMGDVLSEVIQGMFPTGALALKALSVTTNPKRLQENLFGGKFLKNAGNFNFTGAVGLRGTFSFRQAFDQVGLMEIGSDLTQLAKVFSPEMDSRPENVNLDQEIQDSFGRPINLKNNQNLIKLLGTTLENEQFFTTLRDIIILSKAEDSTELGILFRAAFQSSRQGACKRDPEVLYVPRCTDSGQYQEVQCQGPVCWCVDPQGLEVAETRLVGQRPRCPSQCEKERKAAMMLKASLSAGSELFIPKCEADGTFAPLQCSGKNCFCLDSKGGKRRFIVVGQTKQCPTDCQVAAVQRFLSVVQSLLSDPSAVSRVSEVYLPRCNMDGSWHDIQCDGPPEQAFQFYQEWVSLNNGGRPLPVPELVGTIREYATRPAAMASFQEFVKELFDSGHQRVFPALSQYTDFSDIPQEILEGDPEIVGGPSVLLNPLSLWQLLHSNATTYPGKLSDFSTPLAHFNLRQCWCINKANDMISDTKAAANQIPYCPGPCSLVSRQVDQFLREAEEVISISNSSHFPLGYGFLLAKGLGLTREELQSDVSPGSFLAERLLSPANSALRLAVHSTLQFYWRHHRAATGEQREGLLLGYQPYRPQCDARGHWLPAQCYHSSGQCWCVDEEGRYIAGSLTRRGIKLTSLPGATPCQRARSQALISGWTPSVSDFLQPVTSYNPSCQENGEFSVMQPEDPDGLAWCVSPVTGKAIRPASPGKSGALQCPGWCEILRAQVVTREAGVGYEPQCQADGRLFSPMQCDQAECWCVSQGGQELPGTRLGRRDGNLPACHEPQCPYLLDDTLLSHGVVFCDDLPEGELRRQRCQLWCYQGYHNALPISEFLCDVPTKTWVSDVPLPHACQRPGGLQAVKSSILLQLSLSQGQEPCSSQSPALRHSLLQDLRAQGLCSLQSVYSGGINTVSICDESSVLLDCVSDDKLEVLITRRAQLSDLPVEALPDLHDIDAAFSRGRLTEGLVDLIRSGSYPSIFSSDSAVVLAPVLNFTCSRGYRRIPGVTGCVACPSGTFLNGEVCTLCPLGSYQDQEGKDFCIECPAGTSTAALGTYRDTHCVTECQRSALKCTSSGDFQAAQQDTQTGKWVCVSRGGEQLLWTSSMDVLTEQQCRVLEKFETVPSSQWVLEAGDAVILRSETLEEGIENQTRKCVSDCAKDDSCHHLALFAEGDRAHCELYGADESNIRCESKGFLGNAGADMYQSLSCLLKVQVGTRRGLVVLKKKGHEFTMKAKKTFEKQAFRKVISGTYRTVVFAAEGATLTDVHRFCLDACSNDSCCDGFILNQNIFNGGTIMCGLLSYPDAFMCSDTDWDFMGPQGARQACGAGVQYNKLRKQLFFSFGGHNFTITDAALPATSKNKTDYQASIILFQRIYFWNDSDLATRQKSSAACLGVTPQGTSAALISEEVKEAFSAADSAAILVDSNRDVPSLKYLIFKHMYSAEQAERWCLKQCEEEEFCHLADVRDESRLYFTCVLYPDSRVCGAYDKPLRQACSLVLPLTPQSAYTRTVTLAGSVKNFYRRVPFKKMVSYSVRSRVSVTSKPITEGFFECERRCDEDPCCRGIGYVRDTQSPGSDVLCLTLNSLGIQTCGEEDRTGWRAMDCSPSKVESRVFPFGWYEKPVNQWTRSPHLCPAFRLTGPLQSGKILTSVLTDSSISTFDVIHISKDIAEDLDRVRDWCLSACMLNESCSLVAVDRKESAVRCTLYPDTRACTPATGGLTCRLLVKEPARYLYLRKGAKRELKSVLIPGHGRLLGDSQVATVGQEWKRVVRFLGVPFARPPVGPLRFSAPQSADWKDTWNATFPRPSCVQPGDVESALVSEDCLYLNIFIPNSIKGNSSVLVFFHNPLRGPSGDGPMFLDGSYLAAVGDVIVVTASFRVAAFGFLSAGSSGNSGLQDQAAALTWVQKNIAYFGGDPAKVTLGAERNGADIASLLLVSAGTGRLFQRALLMGGSAFSPASVMSSSKAQEQVDSLAREVGCPSYSPMLSCLRRVSAPALNAAQTKLLSVSGPLQAWAPVLDGISVKENPSSALQKGRLHHVDLMLGSSAEDGLISRAKNIKKFEELQGRVDGKTAFYEALSNSLGGDGANELVKDAATWFYAMQHDPSPAGYNVFSRALENATRDLFIICPAVKMASFWAAQTRSNVFMYHLPEKTAQTSADLSMPLDLQFVFGVPHHLQTKDVFTAAERRLSLRVMNYVANFIKSGNPNNPQPSSWVSFSEMLPPWPRFLPHPSGDNYKELGIPLNNRKGLRRVECSFWHDYIPGLALSSDKLLRGLSEGQSESTAGPSTLNKVNTSAAASGPKSEKDAYA</sequence>
<feature type="domain" description="Thyroglobulin type-1" evidence="17">
    <location>
        <begin position="1118"/>
        <end position="1188"/>
    </location>
</feature>
<dbReference type="InterPro" id="IPR036857">
    <property type="entry name" value="Thyroglobulin_1_sf"/>
</dbReference>
<dbReference type="FunFam" id="3.40.50.1820:FF:000127">
    <property type="entry name" value="Thyroglobulin"/>
    <property type="match status" value="1"/>
</dbReference>
<dbReference type="OrthoDB" id="6409105at2759"/>
<keyword evidence="19" id="KW-1185">Reference proteome</keyword>
<evidence type="ECO:0000256" key="4">
    <source>
        <dbReference type="ARBA" id="ARBA00022525"/>
    </source>
</evidence>
<feature type="disulfide bond" evidence="15">
    <location>
        <begin position="47"/>
        <end position="54"/>
    </location>
</feature>
<dbReference type="PANTHER" id="PTHR14093">
    <property type="entry name" value="HLA CLASS II GAMMA CHAIN"/>
    <property type="match status" value="1"/>
</dbReference>
<evidence type="ECO:0000313" key="19">
    <source>
        <dbReference type="Proteomes" id="UP000694397"/>
    </source>
</evidence>
<dbReference type="Gene3D" id="3.40.50.1820">
    <property type="entry name" value="alpha/beta hydrolase"/>
    <property type="match status" value="1"/>
</dbReference>
<feature type="disulfide bond" evidence="15">
    <location>
        <begin position="604"/>
        <end position="624"/>
    </location>
</feature>
<keyword evidence="12 15" id="KW-1015">Disulfide bond</keyword>
<comment type="subunit">
    <text evidence="14">Monomer. Homodimer (via ChEL region); occurs in the endoplasmic reticulum and is required for export to the Golgi apparatus. Homooligomer; disulfide-linked; stored in this form in the thyroid follicle lumen.</text>
</comment>
<keyword evidence="5" id="KW-0893">Thyroid hormones biosynthesis</keyword>
<keyword evidence="9" id="KW-0732">Signal</keyword>
<dbReference type="InterPro" id="IPR052001">
    <property type="entry name" value="MHC-II_Gamma/Thyroglobulin"/>
</dbReference>
<dbReference type="InterPro" id="IPR011641">
    <property type="entry name" value="Tyr-kin_ephrin_A/B_rcpt-like"/>
</dbReference>
<dbReference type="Pfam" id="PF00135">
    <property type="entry name" value="COesterase"/>
    <property type="match status" value="1"/>
</dbReference>
<dbReference type="PROSITE" id="PS00941">
    <property type="entry name" value="CARBOXYLESTERASE_B_2"/>
    <property type="match status" value="1"/>
</dbReference>
<feature type="domain" description="Thyroglobulin type-1" evidence="17">
    <location>
        <begin position="571"/>
        <end position="624"/>
    </location>
</feature>
<dbReference type="GO" id="GO:0005615">
    <property type="term" value="C:extracellular space"/>
    <property type="evidence" value="ECO:0007669"/>
    <property type="project" value="TreeGrafter"/>
</dbReference>
<evidence type="ECO:0000256" key="2">
    <source>
        <dbReference type="ARBA" id="ARBA00005964"/>
    </source>
</evidence>
<reference evidence="18" key="2">
    <citation type="submission" date="2025-08" db="UniProtKB">
        <authorList>
            <consortium name="Ensembl"/>
        </authorList>
    </citation>
    <scope>IDENTIFICATION</scope>
</reference>
<dbReference type="SMART" id="SM00211">
    <property type="entry name" value="TY"/>
    <property type="match status" value="9"/>
</dbReference>
<feature type="domain" description="Thyroglobulin type-1" evidence="17">
    <location>
        <begin position="976"/>
        <end position="1045"/>
    </location>
</feature>
<evidence type="ECO:0000256" key="9">
    <source>
        <dbReference type="ARBA" id="ARBA00022729"/>
    </source>
</evidence>
<dbReference type="CDD" id="cd00191">
    <property type="entry name" value="TY"/>
    <property type="match status" value="7"/>
</dbReference>
<gene>
    <name evidence="18" type="primary">TG</name>
    <name evidence="18" type="synonym">tg</name>
</gene>
<dbReference type="InterPro" id="IPR019819">
    <property type="entry name" value="Carboxylesterase_B_CS"/>
</dbReference>
<reference evidence="18 19" key="1">
    <citation type="submission" date="2019-04" db="EMBL/GenBank/DDBJ databases">
        <authorList>
            <consortium name="Wellcome Sanger Institute Data Sharing"/>
        </authorList>
    </citation>
    <scope>NUCLEOTIDE SEQUENCE [LARGE SCALE GENOMIC DNA]</scope>
</reference>
<dbReference type="PANTHER" id="PTHR14093:SF19">
    <property type="entry name" value="THYROGLOBULIN"/>
    <property type="match status" value="1"/>
</dbReference>
<feature type="disulfide bond" evidence="15">
    <location>
        <begin position="111"/>
        <end position="118"/>
    </location>
</feature>
<feature type="disulfide bond" evidence="15">
    <location>
        <begin position="1008"/>
        <end position="1015"/>
    </location>
</feature>
<dbReference type="Pfam" id="PF07699">
    <property type="entry name" value="Ephrin_rec_like"/>
    <property type="match status" value="1"/>
</dbReference>
<evidence type="ECO:0000256" key="10">
    <source>
        <dbReference type="ARBA" id="ARBA00022737"/>
    </source>
</evidence>
<dbReference type="InterPro" id="IPR000716">
    <property type="entry name" value="Thyroglobulin_1"/>
</dbReference>
<evidence type="ECO:0000256" key="8">
    <source>
        <dbReference type="ARBA" id="ARBA00022702"/>
    </source>
</evidence>
<feature type="region of interest" description="Disordered" evidence="16">
    <location>
        <begin position="2679"/>
        <end position="2712"/>
    </location>
</feature>
<dbReference type="Gene3D" id="4.10.800.10">
    <property type="entry name" value="Thyroglobulin type-1"/>
    <property type="match status" value="9"/>
</dbReference>
<keyword evidence="8" id="KW-0372">Hormone</keyword>
<keyword evidence="4" id="KW-0964">Secreted</keyword>
<evidence type="ECO:0000256" key="6">
    <source>
        <dbReference type="ARBA" id="ARBA00022641"/>
    </source>
</evidence>
<keyword evidence="10" id="KW-0677">Repeat</keyword>
<comment type="subcellular location">
    <subcellularLocation>
        <location evidence="1">Secreted</location>
    </subcellularLocation>
</comment>
<evidence type="ECO:0000256" key="15">
    <source>
        <dbReference type="PROSITE-ProRule" id="PRU00500"/>
    </source>
</evidence>
<dbReference type="Ensembl" id="ENSSFOT00015066627.1">
    <property type="protein sequence ID" value="ENSSFOP00015040863.1"/>
    <property type="gene ID" value="ENSSFOG00015000751.2"/>
</dbReference>
<evidence type="ECO:0000256" key="5">
    <source>
        <dbReference type="ARBA" id="ARBA00022534"/>
    </source>
</evidence>
<feature type="domain" description="Thyroglobulin type-1" evidence="17">
    <location>
        <begin position="625"/>
        <end position="694"/>
    </location>
</feature>
<evidence type="ECO:0000259" key="17">
    <source>
        <dbReference type="PROSITE" id="PS51162"/>
    </source>
</evidence>
<comment type="similarity">
    <text evidence="2">Belongs to the type-B carboxylesterase/lipase family.</text>
</comment>
<protein>
    <recommendedName>
        <fullName evidence="3">Thyroglobulin</fullName>
    </recommendedName>
</protein>
<dbReference type="Gene3D" id="2.10.50.10">
    <property type="entry name" value="Tumor Necrosis Factor Receptor, subunit A, domain 2"/>
    <property type="match status" value="1"/>
</dbReference>
<evidence type="ECO:0000256" key="12">
    <source>
        <dbReference type="ARBA" id="ARBA00023157"/>
    </source>
</evidence>
<dbReference type="Proteomes" id="UP000694397">
    <property type="component" value="Chromosome 18"/>
</dbReference>